<evidence type="ECO:0000256" key="1">
    <source>
        <dbReference type="SAM" id="MobiDB-lite"/>
    </source>
</evidence>
<dbReference type="InterPro" id="IPR016024">
    <property type="entry name" value="ARM-type_fold"/>
</dbReference>
<feature type="region of interest" description="Disordered" evidence="1">
    <location>
        <begin position="363"/>
        <end position="394"/>
    </location>
</feature>
<gene>
    <name evidence="2" type="ORF">KIPB_008302</name>
</gene>
<evidence type="ECO:0000313" key="3">
    <source>
        <dbReference type="Proteomes" id="UP000265618"/>
    </source>
</evidence>
<evidence type="ECO:0000313" key="2">
    <source>
        <dbReference type="EMBL" id="GIQ86447.1"/>
    </source>
</evidence>
<feature type="non-terminal residue" evidence="2">
    <location>
        <position position="1"/>
    </location>
</feature>
<reference evidence="2 3" key="1">
    <citation type="journal article" date="2018" name="PLoS ONE">
        <title>The draft genome of Kipferlia bialata reveals reductive genome evolution in fornicate parasites.</title>
        <authorList>
            <person name="Tanifuji G."/>
            <person name="Takabayashi S."/>
            <person name="Kume K."/>
            <person name="Takagi M."/>
            <person name="Nakayama T."/>
            <person name="Kamikawa R."/>
            <person name="Inagaki Y."/>
            <person name="Hashimoto T."/>
        </authorList>
    </citation>
    <scope>NUCLEOTIDE SEQUENCE [LARGE SCALE GENOMIC DNA]</scope>
    <source>
        <strain evidence="2">NY0173</strain>
    </source>
</reference>
<sequence length="1395" mass="152952">VVRAVNDQGESGKPNTSGWGITPNTVLSLVMGLCQRMPSSDGPACALPDQQVTSLATSQAVHTVTRAVCHPEPRDITHVQALAALIPSVAARLTLVPLSSAAEHLALSLAMCVKQHALSPFLLCQTEEAAPLVRWDALVTALGAVGVEPSVRTQVLESLYRLYRNHPECRPSKAEVVLRGVSGMVGMSADVDTLKAAGRVFSLSPHWKVTDSTLKTVYAPVLSKAQEEPLVYTDYMRDLIYQLDNNVNYGMLVTAGAAGLVYSVLSNLTVDTAQEQYGTVVEALRVLVMLFTGLAQGTLASVVGKHDWLRCLVDKVFAYYPDAYVSQACTALLLCMGEGRGSADKKGVQKRGVQSSIQTESDIGHILRPSEADDVEEEEEEQEQDGYESDETEEEYDDDYSFECPLGPTLEVSQVVLALSKGTARTSETLREYVSNVWQSQVIEFILNDGYEETEDYHTETHVCTGTDPSGEPLRMLRMTMYRIWVDIACNVFTLDSLEESLAFAILETAQTMFQDKALVKTIRAEHLRSVFRMLQGLNKSITESLADNDHLLKNYVELCVSSSENSVKEVCADVAIWVIQFIQDPSLDLRIVMSILDKEVAREKSRLSQAKGGVGNKAHLRRIQQGLLLHMQRLVQGDVESEDEEEEEEEEEQSELLNKMRYSAYCKPIKFRFTFSRPPLPSCQAASADAVFDQISANGFSMALHEQVVAMLYQKPIEGCILVRRLSDSLDSAGIALLADTSPNRPSVYRFVGSYLTHEKPLVRFHAARALCIPKLRTCEAKDIAKVWMCLQNLYTGMVTPIVQLADVTLYPLCMAVNDMLQAYPGAVEELTKKNLHHSLEQASIELAAKDHYQSGEVSMLLSELGVTPSMCISGIALVYSHFARRLKAQDEAKPVCNVFKTCNIMTCEFMMGEEEARKTDPELKEVAVRRAAAIASLPSDVQETLLHRSTGGKMERLSTAQCCMQVATLTNRWAAANRANPLFSAMMVVSPTLGVLKLASKCLQIVHQPNKGTLSGSKADWDKACAVLMVGCAEAFGHTQEQRDNKTYKQMQQQALRFIVWYHKEHGVSGAPPSKLPSLTLPLASSIAGTCARTLTNKAPSVQCLAAMCQLMGAAVQDMHFSGQDVKKMVISRYLDNVNVVLSRIPTATPPAVFLDGLVPSKPADGRLELGSAFSTAHMVYASCSALPRTLPSKSKKMTPKLATDFAESKVHACLAEHIHSLPAAPTSPDWLRMVRLYASHLCSVMVHCDVDVAAHQTLFAKAHPVIKVLASVPGLAKSSATAQAVLDAVTRLGHVRDCAVEMTRGDMQNLVLRMARASGDSAVERKAALALERLCLDTRVAPKLLEERFHEALLSHRAVQVQEIGKRLSTYSSNPSAWINGRHQATAKGVFC</sequence>
<dbReference type="EMBL" id="BDIP01002534">
    <property type="protein sequence ID" value="GIQ86447.1"/>
    <property type="molecule type" value="Genomic_DNA"/>
</dbReference>
<proteinExistence type="predicted"/>
<comment type="caution">
    <text evidence="2">The sequence shown here is derived from an EMBL/GenBank/DDBJ whole genome shotgun (WGS) entry which is preliminary data.</text>
</comment>
<dbReference type="Proteomes" id="UP000265618">
    <property type="component" value="Unassembled WGS sequence"/>
</dbReference>
<keyword evidence="3" id="KW-1185">Reference proteome</keyword>
<feature type="compositionally biased region" description="Acidic residues" evidence="1">
    <location>
        <begin position="372"/>
        <end position="394"/>
    </location>
</feature>
<dbReference type="SUPFAM" id="SSF48371">
    <property type="entry name" value="ARM repeat"/>
    <property type="match status" value="1"/>
</dbReference>
<accession>A0A9K3D0G8</accession>
<organism evidence="2 3">
    <name type="scientific">Kipferlia bialata</name>
    <dbReference type="NCBI Taxonomy" id="797122"/>
    <lineage>
        <taxon>Eukaryota</taxon>
        <taxon>Metamonada</taxon>
        <taxon>Carpediemonas-like organisms</taxon>
        <taxon>Kipferlia</taxon>
    </lineage>
</organism>
<name>A0A9K3D0G8_9EUKA</name>
<protein>
    <submittedName>
        <fullName evidence="2">Uncharacterized protein</fullName>
    </submittedName>
</protein>